<proteinExistence type="predicted"/>
<protein>
    <recommendedName>
        <fullName evidence="2">Cupin domain-containing protein</fullName>
    </recommendedName>
</protein>
<sequence length="87" mass="10015">MTPHTGRKRRPRGIPHAFWNEGPQPARLLEIISPAGFERYFEDLAERIPADGPPDVAQLAALWEKYSLEMDMDSVAQIAERYHVRLM</sequence>
<dbReference type="InterPro" id="IPR011051">
    <property type="entry name" value="RmlC_Cupin_sf"/>
</dbReference>
<dbReference type="EMBL" id="DSIY01000029">
    <property type="protein sequence ID" value="HEG90076.1"/>
    <property type="molecule type" value="Genomic_DNA"/>
</dbReference>
<comment type="caution">
    <text evidence="1">The sequence shown here is derived from an EMBL/GenBank/DDBJ whole genome shotgun (WGS) entry which is preliminary data.</text>
</comment>
<organism evidence="1">
    <name type="scientific">Thermorudis peleae</name>
    <dbReference type="NCBI Taxonomy" id="1382356"/>
    <lineage>
        <taxon>Bacteria</taxon>
        <taxon>Pseudomonadati</taxon>
        <taxon>Thermomicrobiota</taxon>
        <taxon>Thermomicrobia</taxon>
        <taxon>Thermomicrobia incertae sedis</taxon>
        <taxon>Thermorudis</taxon>
    </lineage>
</organism>
<name>A0A831TCQ6_9BACT</name>
<evidence type="ECO:0000313" key="1">
    <source>
        <dbReference type="EMBL" id="HEG90076.1"/>
    </source>
</evidence>
<dbReference type="AlphaFoldDB" id="A0A831TCQ6"/>
<dbReference type="Gene3D" id="2.60.120.10">
    <property type="entry name" value="Jelly Rolls"/>
    <property type="match status" value="1"/>
</dbReference>
<evidence type="ECO:0008006" key="2">
    <source>
        <dbReference type="Google" id="ProtNLM"/>
    </source>
</evidence>
<reference evidence="1" key="1">
    <citation type="journal article" date="2020" name="mSystems">
        <title>Genome- and Community-Level Interaction Insights into Carbon Utilization and Element Cycling Functions of Hydrothermarchaeota in Hydrothermal Sediment.</title>
        <authorList>
            <person name="Zhou Z."/>
            <person name="Liu Y."/>
            <person name="Xu W."/>
            <person name="Pan J."/>
            <person name="Luo Z.H."/>
            <person name="Li M."/>
        </authorList>
    </citation>
    <scope>NUCLEOTIDE SEQUENCE [LARGE SCALE GENOMIC DNA]</scope>
    <source>
        <strain evidence="1">SpSt-210</strain>
    </source>
</reference>
<dbReference type="InterPro" id="IPR014710">
    <property type="entry name" value="RmlC-like_jellyroll"/>
</dbReference>
<dbReference type="SUPFAM" id="SSF51182">
    <property type="entry name" value="RmlC-like cupins"/>
    <property type="match status" value="1"/>
</dbReference>
<accession>A0A831TCQ6</accession>
<gene>
    <name evidence="1" type="ORF">ENP34_01315</name>
</gene>